<dbReference type="EMBL" id="JAEUBG010005865">
    <property type="protein sequence ID" value="KAH3672122.1"/>
    <property type="molecule type" value="Genomic_DNA"/>
</dbReference>
<evidence type="ECO:0000313" key="1">
    <source>
        <dbReference type="EMBL" id="KAH3672122.1"/>
    </source>
</evidence>
<comment type="caution">
    <text evidence="1">The sequence shown here is derived from an EMBL/GenBank/DDBJ whole genome shotgun (WGS) entry which is preliminary data.</text>
</comment>
<reference evidence="1" key="2">
    <citation type="submission" date="2021-01" db="EMBL/GenBank/DDBJ databases">
        <authorList>
            <person name="Schikora-Tamarit M.A."/>
        </authorList>
    </citation>
    <scope>NUCLEOTIDE SEQUENCE</scope>
    <source>
        <strain evidence="1">CBS2887</strain>
    </source>
</reference>
<proteinExistence type="predicted"/>
<keyword evidence="2" id="KW-1185">Reference proteome</keyword>
<feature type="non-terminal residue" evidence="1">
    <location>
        <position position="1"/>
    </location>
</feature>
<sequence>PFVPVHRNTFGSFSNVELTGSSGVGRLPFNFFNGGSSSSSSSPNRESRSSSLILGGAMSAMFTLVTPVGLYSKPITCPGSSSYLEMTSPVFKSYWLIFMSQPPVMNFVSSPFNKTSLMMFVCCFQ</sequence>
<reference evidence="1" key="1">
    <citation type="journal article" date="2021" name="Open Biol.">
        <title>Shared evolutionary footprints suggest mitochondrial oxidative damage underlies multiple complex I losses in fungi.</title>
        <authorList>
            <person name="Schikora-Tamarit M.A."/>
            <person name="Marcet-Houben M."/>
            <person name="Nosek J."/>
            <person name="Gabaldon T."/>
        </authorList>
    </citation>
    <scope>NUCLEOTIDE SEQUENCE</scope>
    <source>
        <strain evidence="1">CBS2887</strain>
    </source>
</reference>
<dbReference type="AlphaFoldDB" id="A0A9P8PHE0"/>
<organism evidence="1 2">
    <name type="scientific">Wickerhamomyces pijperi</name>
    <name type="common">Yeast</name>
    <name type="synonym">Pichia pijperi</name>
    <dbReference type="NCBI Taxonomy" id="599730"/>
    <lineage>
        <taxon>Eukaryota</taxon>
        <taxon>Fungi</taxon>
        <taxon>Dikarya</taxon>
        <taxon>Ascomycota</taxon>
        <taxon>Saccharomycotina</taxon>
        <taxon>Saccharomycetes</taxon>
        <taxon>Phaffomycetales</taxon>
        <taxon>Wickerhamomycetaceae</taxon>
        <taxon>Wickerhamomyces</taxon>
    </lineage>
</organism>
<dbReference type="Proteomes" id="UP000774326">
    <property type="component" value="Unassembled WGS sequence"/>
</dbReference>
<evidence type="ECO:0000313" key="2">
    <source>
        <dbReference type="Proteomes" id="UP000774326"/>
    </source>
</evidence>
<gene>
    <name evidence="1" type="ORF">WICPIJ_010166</name>
</gene>
<protein>
    <submittedName>
        <fullName evidence="1">Uncharacterized protein</fullName>
    </submittedName>
</protein>
<name>A0A9P8PHE0_WICPI</name>
<accession>A0A9P8PHE0</accession>